<keyword evidence="1" id="KW-1133">Transmembrane helix</keyword>
<feature type="transmembrane region" description="Helical" evidence="1">
    <location>
        <begin position="327"/>
        <end position="360"/>
    </location>
</feature>
<dbReference type="RefSeq" id="WP_155361604.1">
    <property type="nucleotide sequence ID" value="NZ_BAAAHL010000074.1"/>
</dbReference>
<comment type="caution">
    <text evidence="2">The sequence shown here is derived from an EMBL/GenBank/DDBJ whole genome shotgun (WGS) entry which is preliminary data.</text>
</comment>
<organism evidence="2 3">
    <name type="scientific">Acrocarpospora macrocephala</name>
    <dbReference type="NCBI Taxonomy" id="150177"/>
    <lineage>
        <taxon>Bacteria</taxon>
        <taxon>Bacillati</taxon>
        <taxon>Actinomycetota</taxon>
        <taxon>Actinomycetes</taxon>
        <taxon>Streptosporangiales</taxon>
        <taxon>Streptosporangiaceae</taxon>
        <taxon>Acrocarpospora</taxon>
    </lineage>
</organism>
<evidence type="ECO:0000313" key="2">
    <source>
        <dbReference type="EMBL" id="GES16597.1"/>
    </source>
</evidence>
<dbReference type="OrthoDB" id="4824872at2"/>
<dbReference type="Proteomes" id="UP000331127">
    <property type="component" value="Unassembled WGS sequence"/>
</dbReference>
<keyword evidence="3" id="KW-1185">Reference proteome</keyword>
<dbReference type="AlphaFoldDB" id="A0A5M3X4E9"/>
<sequence length="428" mass="45308">MDVSTGHADTSGLHRYAEALLTHLSADGTAPPYPDVDVPGYWLSPAVQALVHIMNGEDALEPLARAARLDGARTSLFLCLALAVCGHGDRIHASWLGTAFGDLSEDQPVTSGQRALWLAAARGAYGPAGKIFVLRKLDAIAVPPEDELWLKALVPGQPEPLVPPSLADYPELAEIPALGGPVLASDRLARLRARCEEILSVRQADGAVVSSSAAWPEMEPVAVLRALIGDGEMDGPLSSLSGHLLHDVQPGADPHLAALALHVAAPAVRAAAERLAESTLGETPGAVTVPVLGNAIILRPDGPDQSTLAEAERLIIARNSPRRPDRLGGYVLLGLGLSLMLLGLLFWPTAIAGAGLAGWGGYLLRRNRRRALVELARIEAQLAELHRLADGAIWALHEYARESKSRRESATTDLTALTRLLRRGPRAG</sequence>
<dbReference type="EMBL" id="BLAE01000106">
    <property type="protein sequence ID" value="GES16597.1"/>
    <property type="molecule type" value="Genomic_DNA"/>
</dbReference>
<evidence type="ECO:0000313" key="3">
    <source>
        <dbReference type="Proteomes" id="UP000331127"/>
    </source>
</evidence>
<proteinExistence type="predicted"/>
<keyword evidence="1" id="KW-0472">Membrane</keyword>
<evidence type="ECO:0000256" key="1">
    <source>
        <dbReference type="SAM" id="Phobius"/>
    </source>
</evidence>
<gene>
    <name evidence="2" type="ORF">Amac_101950</name>
</gene>
<protein>
    <submittedName>
        <fullName evidence="2">Uncharacterized protein</fullName>
    </submittedName>
</protein>
<name>A0A5M3X4E9_9ACTN</name>
<keyword evidence="1" id="KW-0812">Transmembrane</keyword>
<accession>A0A5M3X4E9</accession>
<reference evidence="2 3" key="1">
    <citation type="submission" date="2019-10" db="EMBL/GenBank/DDBJ databases">
        <title>Whole genome shotgun sequence of Acrocarpospora macrocephala NBRC 16266.</title>
        <authorList>
            <person name="Ichikawa N."/>
            <person name="Kimura A."/>
            <person name="Kitahashi Y."/>
            <person name="Komaki H."/>
            <person name="Oguchi A."/>
        </authorList>
    </citation>
    <scope>NUCLEOTIDE SEQUENCE [LARGE SCALE GENOMIC DNA]</scope>
    <source>
        <strain evidence="2 3">NBRC 16266</strain>
    </source>
</reference>